<keyword evidence="4" id="KW-1185">Reference proteome</keyword>
<dbReference type="AlphaFoldDB" id="A0A9Q0XWP9"/>
<accession>A0A9Q0XWP9</accession>
<gene>
    <name evidence="3" type="ORF">JRQ81_014106</name>
</gene>
<dbReference type="InterPro" id="IPR028889">
    <property type="entry name" value="USP"/>
</dbReference>
<evidence type="ECO:0000313" key="4">
    <source>
        <dbReference type="Proteomes" id="UP001142489"/>
    </source>
</evidence>
<name>A0A9Q0XWP9_9SAUR</name>
<evidence type="ECO:0000313" key="3">
    <source>
        <dbReference type="EMBL" id="KAJ7331926.1"/>
    </source>
</evidence>
<dbReference type="PROSITE" id="PS50235">
    <property type="entry name" value="USP_3"/>
    <property type="match status" value="1"/>
</dbReference>
<dbReference type="SUPFAM" id="SSF54001">
    <property type="entry name" value="Cysteine proteinases"/>
    <property type="match status" value="1"/>
</dbReference>
<protein>
    <recommendedName>
        <fullName evidence="2">USP domain-containing protein</fullName>
    </recommendedName>
</protein>
<comment type="caution">
    <text evidence="3">The sequence shown here is derived from an EMBL/GenBank/DDBJ whole genome shotgun (WGS) entry which is preliminary data.</text>
</comment>
<dbReference type="EMBL" id="JAPFRF010000005">
    <property type="protein sequence ID" value="KAJ7331926.1"/>
    <property type="molecule type" value="Genomic_DNA"/>
</dbReference>
<dbReference type="PANTHER" id="PTHR11830">
    <property type="entry name" value="40S RIBOSOMAL PROTEIN S3A"/>
    <property type="match status" value="1"/>
</dbReference>
<dbReference type="Gene3D" id="3.90.70.10">
    <property type="entry name" value="Cysteine proteinases"/>
    <property type="match status" value="2"/>
</dbReference>
<sequence length="610" mass="69022">MSGGNFRVCKAYLVTQSHLCPVAEENIQEALKEWADIRGLPQLPSPVLAIRDDCVILLMIALPVMELALEKKEAFIVTREIHAGKEKIPVGSLGCFLEGKHTMGRMVDLKSRPVLILISSHIKPLSRHQAGLLLTIEHPQKRHALFCNEQLFASICRLQIHDVVRTRYGRTVTVGIVKSFWERRSRTAGSGELKMILIEVESLGGGTLQCLPSRDFFSLCSNPSLFLKLHQDSGIVPFGHSYLRLKVDASKIIAVSSSITSSLRCQEIGQGSYLAEDSVEAAWNQEVLQKMEGTMKGIQGHCNSCYLDTTLFSLFSFSSALDGILYSADVKDRAAQQILRHQIVQPLRQYGYVGAENVMNLRRMLRCDSFVTEEKDPEEFLNVLLGEVLAVESLLKIRSDNEVLEYNCYQILAETDPNIKVPTVQQLLEKSLLSNGLKLDEILVVIVAPQVCCVCGGHSSSRCSWCRLDFHLNPKYMESFGNISEVHQTRLKHSYKEMNSDSSKKRTLDLFAVLCIEKSHYVAFVRYGPSQKSWLFFDSMASTQQDKNRTKIPVVKACPQIGQYLAMTPEEFTAVDTNQMDKLSRRFFCDAYTFMYHEPKHSFYQYLFRN</sequence>
<keyword evidence="1" id="KW-0963">Cytoplasm</keyword>
<evidence type="ECO:0000259" key="2">
    <source>
        <dbReference type="PROSITE" id="PS50235"/>
    </source>
</evidence>
<proteinExistence type="predicted"/>
<dbReference type="Proteomes" id="UP001142489">
    <property type="component" value="Unassembled WGS sequence"/>
</dbReference>
<evidence type="ECO:0000256" key="1">
    <source>
        <dbReference type="ARBA" id="ARBA00022490"/>
    </source>
</evidence>
<feature type="domain" description="USP" evidence="2">
    <location>
        <begin position="296"/>
        <end position="567"/>
    </location>
</feature>
<dbReference type="OrthoDB" id="6287070at2759"/>
<reference evidence="3" key="1">
    <citation type="journal article" date="2023" name="DNA Res.">
        <title>Chromosome-level genome assembly of Phrynocephalus forsythii using third-generation DNA sequencing and Hi-C analysis.</title>
        <authorList>
            <person name="Qi Y."/>
            <person name="Zhao W."/>
            <person name="Zhao Y."/>
            <person name="Niu C."/>
            <person name="Cao S."/>
            <person name="Zhang Y."/>
        </authorList>
    </citation>
    <scope>NUCLEOTIDE SEQUENCE</scope>
    <source>
        <tissue evidence="3">Muscle</tissue>
    </source>
</reference>
<organism evidence="3 4">
    <name type="scientific">Phrynocephalus forsythii</name>
    <dbReference type="NCBI Taxonomy" id="171643"/>
    <lineage>
        <taxon>Eukaryota</taxon>
        <taxon>Metazoa</taxon>
        <taxon>Chordata</taxon>
        <taxon>Craniata</taxon>
        <taxon>Vertebrata</taxon>
        <taxon>Euteleostomi</taxon>
        <taxon>Lepidosauria</taxon>
        <taxon>Squamata</taxon>
        <taxon>Bifurcata</taxon>
        <taxon>Unidentata</taxon>
        <taxon>Episquamata</taxon>
        <taxon>Toxicofera</taxon>
        <taxon>Iguania</taxon>
        <taxon>Acrodonta</taxon>
        <taxon>Agamidae</taxon>
        <taxon>Agaminae</taxon>
        <taxon>Phrynocephalus</taxon>
    </lineage>
</organism>
<dbReference type="InterPro" id="IPR038765">
    <property type="entry name" value="Papain-like_cys_pep_sf"/>
</dbReference>